<protein>
    <submittedName>
        <fullName evidence="2">Uncharacterized protein</fullName>
    </submittedName>
</protein>
<keyword evidence="3" id="KW-1185">Reference proteome</keyword>
<keyword evidence="1" id="KW-1133">Transmembrane helix</keyword>
<organism evidence="2 3">
    <name type="scientific">Cercophora samala</name>
    <dbReference type="NCBI Taxonomy" id="330535"/>
    <lineage>
        <taxon>Eukaryota</taxon>
        <taxon>Fungi</taxon>
        <taxon>Dikarya</taxon>
        <taxon>Ascomycota</taxon>
        <taxon>Pezizomycotina</taxon>
        <taxon>Sordariomycetes</taxon>
        <taxon>Sordariomycetidae</taxon>
        <taxon>Sordariales</taxon>
        <taxon>Lasiosphaeriaceae</taxon>
        <taxon>Cercophora</taxon>
    </lineage>
</organism>
<keyword evidence="1" id="KW-0812">Transmembrane</keyword>
<proteinExistence type="predicted"/>
<evidence type="ECO:0000313" key="2">
    <source>
        <dbReference type="EMBL" id="KAK0668855.1"/>
    </source>
</evidence>
<dbReference type="Proteomes" id="UP001174997">
    <property type="component" value="Unassembled WGS sequence"/>
</dbReference>
<sequence length="265" mass="30705">MSWRRRVKNGYWVFFSSELFCFFFSLFSLFFFLIPSMIPKHILEDGGNWERERKGEAYMTNMILNFGRKNHFEDGGVGLGGVVFVCVFFSSYIEGNSKKKMKVKKDKHEYFWMGVFFPCDGGCDFAIWDVYGRCDLDGLGLSSERLMCIIMRVYFVKGIYLWDFRNGIILRGWVGGQTSISISISTGQAKVTHTHKGTGYHSFHLGRGHTLHFTRVHERQTYSHQGRQVGRLLDYIHGEVGKEAGKDLQSLFCWDCLALVYYSMI</sequence>
<feature type="transmembrane region" description="Helical" evidence="1">
    <location>
        <begin position="76"/>
        <end position="95"/>
    </location>
</feature>
<evidence type="ECO:0000256" key="1">
    <source>
        <dbReference type="SAM" id="Phobius"/>
    </source>
</evidence>
<keyword evidence="1" id="KW-0472">Membrane</keyword>
<feature type="transmembrane region" description="Helical" evidence="1">
    <location>
        <begin position="12"/>
        <end position="34"/>
    </location>
</feature>
<accession>A0AA40DBE6</accession>
<dbReference type="AlphaFoldDB" id="A0AA40DBE6"/>
<gene>
    <name evidence="2" type="ORF">QBC41DRAFT_117452</name>
</gene>
<comment type="caution">
    <text evidence="2">The sequence shown here is derived from an EMBL/GenBank/DDBJ whole genome shotgun (WGS) entry which is preliminary data.</text>
</comment>
<name>A0AA40DBE6_9PEZI</name>
<reference evidence="2" key="1">
    <citation type="submission" date="2023-06" db="EMBL/GenBank/DDBJ databases">
        <title>Genome-scale phylogeny and comparative genomics of the fungal order Sordariales.</title>
        <authorList>
            <consortium name="Lawrence Berkeley National Laboratory"/>
            <person name="Hensen N."/>
            <person name="Bonometti L."/>
            <person name="Westerberg I."/>
            <person name="Brannstrom I.O."/>
            <person name="Guillou S."/>
            <person name="Cros-Aarteil S."/>
            <person name="Calhoun S."/>
            <person name="Haridas S."/>
            <person name="Kuo A."/>
            <person name="Mondo S."/>
            <person name="Pangilinan J."/>
            <person name="Riley R."/>
            <person name="Labutti K."/>
            <person name="Andreopoulos B."/>
            <person name="Lipzen A."/>
            <person name="Chen C."/>
            <person name="Yanf M."/>
            <person name="Daum C."/>
            <person name="Ng V."/>
            <person name="Clum A."/>
            <person name="Steindorff A."/>
            <person name="Ohm R."/>
            <person name="Martin F."/>
            <person name="Silar P."/>
            <person name="Natvig D."/>
            <person name="Lalanne C."/>
            <person name="Gautier V."/>
            <person name="Ament-Velasquez S.L."/>
            <person name="Kruys A."/>
            <person name="Hutchinson M.I."/>
            <person name="Powell A.J."/>
            <person name="Barry K."/>
            <person name="Miller A.N."/>
            <person name="Grigoriev I.V."/>
            <person name="Debuchy R."/>
            <person name="Gladieux P."/>
            <person name="Thoren M.H."/>
            <person name="Johannesson H."/>
        </authorList>
    </citation>
    <scope>NUCLEOTIDE SEQUENCE</scope>
    <source>
        <strain evidence="2">CBS 307.81</strain>
    </source>
</reference>
<evidence type="ECO:0000313" key="3">
    <source>
        <dbReference type="Proteomes" id="UP001174997"/>
    </source>
</evidence>
<dbReference type="EMBL" id="JAULSY010000050">
    <property type="protein sequence ID" value="KAK0668855.1"/>
    <property type="molecule type" value="Genomic_DNA"/>
</dbReference>